<accession>C5YMC2</accession>
<dbReference type="AlphaFoldDB" id="C5YMC2"/>
<dbReference type="HOGENOM" id="CLU_291594_0_0_1"/>
<feature type="compositionally biased region" description="Basic and acidic residues" evidence="1">
    <location>
        <begin position="77"/>
        <end position="89"/>
    </location>
</feature>
<evidence type="ECO:0000256" key="1">
    <source>
        <dbReference type="SAM" id="MobiDB-lite"/>
    </source>
</evidence>
<gene>
    <name evidence="2" type="ORF">SORBI_3007G157600</name>
</gene>
<dbReference type="eggNOG" id="ENOG502S4SM">
    <property type="taxonomic scope" value="Eukaryota"/>
</dbReference>
<dbReference type="Proteomes" id="UP000000768">
    <property type="component" value="Chromosome 7"/>
</dbReference>
<reference evidence="3" key="2">
    <citation type="journal article" date="2018" name="Plant J.">
        <title>The Sorghum bicolor reference genome: improved assembly, gene annotations, a transcriptome atlas, and signatures of genome organization.</title>
        <authorList>
            <person name="McCormick R.F."/>
            <person name="Truong S.K."/>
            <person name="Sreedasyam A."/>
            <person name="Jenkins J."/>
            <person name="Shu S."/>
            <person name="Sims D."/>
            <person name="Kennedy M."/>
            <person name="Amirebrahimi M."/>
            <person name="Weers B.D."/>
            <person name="McKinley B."/>
            <person name="Mattison A."/>
            <person name="Morishige D.T."/>
            <person name="Grimwood J."/>
            <person name="Schmutz J."/>
            <person name="Mullet J.E."/>
        </authorList>
    </citation>
    <scope>NUCLEOTIDE SEQUENCE [LARGE SCALE GENOMIC DNA]</scope>
    <source>
        <strain evidence="3">cv. BTx623</strain>
    </source>
</reference>
<sequence length="923" mass="101156">MDFLALPRRDLQALCKRNDVRANMTNAALADALRALPKVGTLASSIPRGKVVAEEEQRAPIPRGRRVKAKGTSSKPVKFDDSNDEKKEEQEDAQILGVDRRGGASRRAQAAPAVALAEAKVEEEQRGPVTRGRRAKAKSTELVRLYDNKEERKEDMMPEEEKGDAPAIAVRRRGASRCASAPSEAPAMKRSAAGSKAEAGDVAVGAVPICATRPRKPTMKAAVAAAEEKAPRRATRRGGVMRTLLQHEVQEESQGVFSDAEAMGAPDVAVEAVPIRETNCRKPTMKAAAAAAAKAEEKAPPRATRRGTVMRTVLQPEVQEEPQGVFSDAEAVGAPVSYQRCDALKKLAKESDPREEELDEVDAPKQDEDLDVVMIEDEKLMEETSGEEISMTDQECTVNSEMQEEQVDDEKCLAPLATQEDKDQGETYISQVAVEETNEEVNTEDALSCQEEGVDNVLHDSVGNTILLDCSSDVSWVEVEKAGNITSEMPENQAALDENGDKLNGMVIGDNMSQATVSDKVVQEEKRVLIIDEILQGTDGMHDMEDDQCETIFVEADNLPEQVTDCEIAVEENTTLIVDEQMEVEVPKLTGTNIEVIEEKTPPGVDEKQKSTVTMDTDVVDNHFKTDVVHADEQMEVELTETDDEVVEEMETPLVVDEKQQSTVTNNGVIVDDHFKTHSAHADEHKEVVTTEVPEVIGTDSEIEEKTPLIVDEKKQSTVTMDGDVVLDHLKTDIAHADEQKEVIGIVTEVPYEVTGTDDEVVEENAVMITEDMSNKRTVPNITHTMDECLKENNFGTDFGHGNEQMKATQEGGARKENALLDEVAESLSKNAITMEPSVCKNSSEKNTAEPMAVLEEKGAKVASESEDLTKLSLGQLKAKIKEKLNAKKNKEAKKRVALARVDENVCRSHSKGQQQNLNLQQH</sequence>
<dbReference type="EMBL" id="CM000766">
    <property type="protein sequence ID" value="EES14012.1"/>
    <property type="molecule type" value="Genomic_DNA"/>
</dbReference>
<name>C5YMC2_SORBI</name>
<organism evidence="2 3">
    <name type="scientific">Sorghum bicolor</name>
    <name type="common">Sorghum</name>
    <name type="synonym">Sorghum vulgare</name>
    <dbReference type="NCBI Taxonomy" id="4558"/>
    <lineage>
        <taxon>Eukaryota</taxon>
        <taxon>Viridiplantae</taxon>
        <taxon>Streptophyta</taxon>
        <taxon>Embryophyta</taxon>
        <taxon>Tracheophyta</taxon>
        <taxon>Spermatophyta</taxon>
        <taxon>Magnoliopsida</taxon>
        <taxon>Liliopsida</taxon>
        <taxon>Poales</taxon>
        <taxon>Poaceae</taxon>
        <taxon>PACMAD clade</taxon>
        <taxon>Panicoideae</taxon>
        <taxon>Andropogonodae</taxon>
        <taxon>Andropogoneae</taxon>
        <taxon>Sorghinae</taxon>
        <taxon>Sorghum</taxon>
    </lineage>
</organism>
<reference evidence="2 3" key="1">
    <citation type="journal article" date="2009" name="Nature">
        <title>The Sorghum bicolor genome and the diversification of grasses.</title>
        <authorList>
            <person name="Paterson A.H."/>
            <person name="Bowers J.E."/>
            <person name="Bruggmann R."/>
            <person name="Dubchak I."/>
            <person name="Grimwood J."/>
            <person name="Gundlach H."/>
            <person name="Haberer G."/>
            <person name="Hellsten U."/>
            <person name="Mitros T."/>
            <person name="Poliakov A."/>
            <person name="Schmutz J."/>
            <person name="Spannagl M."/>
            <person name="Tang H."/>
            <person name="Wang X."/>
            <person name="Wicker T."/>
            <person name="Bharti A.K."/>
            <person name="Chapman J."/>
            <person name="Feltus F.A."/>
            <person name="Gowik U."/>
            <person name="Grigoriev I.V."/>
            <person name="Lyons E."/>
            <person name="Maher C.A."/>
            <person name="Martis M."/>
            <person name="Narechania A."/>
            <person name="Otillar R.P."/>
            <person name="Penning B.W."/>
            <person name="Salamov A.A."/>
            <person name="Wang Y."/>
            <person name="Zhang L."/>
            <person name="Carpita N.C."/>
            <person name="Freeling M."/>
            <person name="Gingle A.R."/>
            <person name="Hash C.T."/>
            <person name="Keller B."/>
            <person name="Klein P."/>
            <person name="Kresovich S."/>
            <person name="McCann M.C."/>
            <person name="Ming R."/>
            <person name="Peterson D.G."/>
            <person name="Mehboob-ur-Rahman"/>
            <person name="Ware D."/>
            <person name="Westhoff P."/>
            <person name="Mayer K.F."/>
            <person name="Messing J."/>
            <person name="Rokhsar D.S."/>
        </authorList>
    </citation>
    <scope>NUCLEOTIDE SEQUENCE [LARGE SCALE GENOMIC DNA]</scope>
    <source>
        <strain evidence="3">cv. BTx623</strain>
    </source>
</reference>
<proteinExistence type="predicted"/>
<evidence type="ECO:0000313" key="3">
    <source>
        <dbReference type="Proteomes" id="UP000000768"/>
    </source>
</evidence>
<dbReference type="PANTHER" id="PTHR33621">
    <property type="entry name" value="ASPARTIC/GLUTAMIC ACID-RICH PROTEIN"/>
    <property type="match status" value="1"/>
</dbReference>
<keyword evidence="3" id="KW-1185">Reference proteome</keyword>
<evidence type="ECO:0000313" key="2">
    <source>
        <dbReference type="EMBL" id="EES14012.1"/>
    </source>
</evidence>
<protein>
    <submittedName>
        <fullName evidence="2">Uncharacterized protein</fullName>
    </submittedName>
</protein>
<dbReference type="Gramene" id="EES14012">
    <property type="protein sequence ID" value="EES14012"/>
    <property type="gene ID" value="SORBI_3007G157600"/>
</dbReference>
<feature type="region of interest" description="Disordered" evidence="1">
    <location>
        <begin position="49"/>
        <end position="110"/>
    </location>
</feature>
<dbReference type="PANTHER" id="PTHR33621:SF9">
    <property type="entry name" value="SAP DOMAIN-CONTAINING PROTEIN"/>
    <property type="match status" value="1"/>
</dbReference>
<dbReference type="InParanoid" id="C5YMC2"/>